<evidence type="ECO:0008006" key="3">
    <source>
        <dbReference type="Google" id="ProtNLM"/>
    </source>
</evidence>
<keyword evidence="2" id="KW-1185">Reference proteome</keyword>
<dbReference type="InterPro" id="IPR021321">
    <property type="entry name" value="DUF2922"/>
</dbReference>
<protein>
    <recommendedName>
        <fullName evidence="3">DUF2922 domain-containing protein</fullName>
    </recommendedName>
</protein>
<accession>A0ABM6JRU3</accession>
<reference evidence="1 2" key="1">
    <citation type="submission" date="2016-04" db="EMBL/GenBank/DDBJ databases">
        <title>Comparative Genomics and Epigenetics of Sporosarcina ureae.</title>
        <authorList>
            <person name="Oliver A.S."/>
            <person name="Cooper K.K."/>
        </authorList>
    </citation>
    <scope>NUCLEOTIDE SEQUENCE [LARGE SCALE GENOMIC DNA]</scope>
    <source>
        <strain evidence="1 2">S204</strain>
    </source>
</reference>
<dbReference type="Proteomes" id="UP000192486">
    <property type="component" value="Chromosome"/>
</dbReference>
<evidence type="ECO:0000313" key="2">
    <source>
        <dbReference type="Proteomes" id="UP000192486"/>
    </source>
</evidence>
<organism evidence="1 2">
    <name type="scientific">Sporosarcina ureae</name>
    <dbReference type="NCBI Taxonomy" id="1571"/>
    <lineage>
        <taxon>Bacteria</taxon>
        <taxon>Bacillati</taxon>
        <taxon>Bacillota</taxon>
        <taxon>Bacilli</taxon>
        <taxon>Bacillales</taxon>
        <taxon>Caryophanaceae</taxon>
        <taxon>Sporosarcina</taxon>
    </lineage>
</organism>
<evidence type="ECO:0000313" key="1">
    <source>
        <dbReference type="EMBL" id="ARF12846.1"/>
    </source>
</evidence>
<proteinExistence type="predicted"/>
<dbReference type="Pfam" id="PF11148">
    <property type="entry name" value="DUF2922"/>
    <property type="match status" value="1"/>
</dbReference>
<sequence>MAKVLELTFLTAANKPVKLTVDEPHEDLTEGQVEAAMQQVIASNIFLIEESPLATIKSARIVARDTQNIVSR</sequence>
<gene>
    <name evidence="1" type="ORF">SporoS204_00855</name>
</gene>
<dbReference type="EMBL" id="CP015108">
    <property type="protein sequence ID" value="ARF12846.1"/>
    <property type="molecule type" value="Genomic_DNA"/>
</dbReference>
<name>A0ABM6JRU3_SPOUR</name>
<dbReference type="RefSeq" id="WP_029053792.1">
    <property type="nucleotide sequence ID" value="NZ_CP015108.1"/>
</dbReference>